<feature type="compositionally biased region" description="Polar residues" evidence="1">
    <location>
        <begin position="1"/>
        <end position="15"/>
    </location>
</feature>
<sequence length="261" mass="30142">MRLQVNIDSSELNNRSNKDCAENSSRPIAGSKRRGEELDLPYPPPKSRRLEFMKYRIKMDCKASNFVTQRSAIAYHYYSLGNHLKAVDEYEKFLDGRSWWRNSIREDGKLVIIQSIFNLTRSYLALNKSDKAQIVLQELYDTKKETSIGWGHSLFNELASLHSRIKATSAKQEHTNRPFRGPEILGLERSLKSVQRRSQVMNTNGNPEGAVKIISQILTLLPNEGTPIWVNLLPHNQHWRRFLILKYIYYLSLGAMSCSRG</sequence>
<organism evidence="2 3">
    <name type="scientific">Puccinia coronata f. sp. avenae</name>
    <dbReference type="NCBI Taxonomy" id="200324"/>
    <lineage>
        <taxon>Eukaryota</taxon>
        <taxon>Fungi</taxon>
        <taxon>Dikarya</taxon>
        <taxon>Basidiomycota</taxon>
        <taxon>Pucciniomycotina</taxon>
        <taxon>Pucciniomycetes</taxon>
        <taxon>Pucciniales</taxon>
        <taxon>Pucciniaceae</taxon>
        <taxon>Puccinia</taxon>
    </lineage>
</organism>
<name>A0A2N5TP17_9BASI</name>
<protein>
    <submittedName>
        <fullName evidence="2">Uncharacterized protein</fullName>
    </submittedName>
</protein>
<comment type="caution">
    <text evidence="2">The sequence shown here is derived from an EMBL/GenBank/DDBJ whole genome shotgun (WGS) entry which is preliminary data.</text>
</comment>
<reference evidence="2 3" key="1">
    <citation type="submission" date="2017-11" db="EMBL/GenBank/DDBJ databases">
        <title>De novo assembly and phasing of dikaryotic genomes from two isolates of Puccinia coronata f. sp. avenae, the causal agent of oat crown rust.</title>
        <authorList>
            <person name="Miller M.E."/>
            <person name="Zhang Y."/>
            <person name="Omidvar V."/>
            <person name="Sperschneider J."/>
            <person name="Schwessinger B."/>
            <person name="Raley C."/>
            <person name="Palmer J.M."/>
            <person name="Garnica D."/>
            <person name="Upadhyaya N."/>
            <person name="Rathjen J."/>
            <person name="Taylor J.M."/>
            <person name="Park R.F."/>
            <person name="Dodds P.N."/>
            <person name="Hirsch C.D."/>
            <person name="Kianian S.F."/>
            <person name="Figueroa M."/>
        </authorList>
    </citation>
    <scope>NUCLEOTIDE SEQUENCE [LARGE SCALE GENOMIC DNA]</scope>
    <source>
        <strain evidence="2">12SD80</strain>
    </source>
</reference>
<accession>A0A2N5TP17</accession>
<gene>
    <name evidence="2" type="ORF">PCASD_14221</name>
</gene>
<dbReference type="Proteomes" id="UP000235392">
    <property type="component" value="Unassembled WGS sequence"/>
</dbReference>
<proteinExistence type="predicted"/>
<dbReference type="EMBL" id="PGCI01000418">
    <property type="protein sequence ID" value="PLW27236.1"/>
    <property type="molecule type" value="Genomic_DNA"/>
</dbReference>
<evidence type="ECO:0000313" key="3">
    <source>
        <dbReference type="Proteomes" id="UP000235392"/>
    </source>
</evidence>
<feature type="region of interest" description="Disordered" evidence="1">
    <location>
        <begin position="1"/>
        <end position="43"/>
    </location>
</feature>
<dbReference type="AlphaFoldDB" id="A0A2N5TP17"/>
<evidence type="ECO:0000256" key="1">
    <source>
        <dbReference type="SAM" id="MobiDB-lite"/>
    </source>
</evidence>
<evidence type="ECO:0000313" key="2">
    <source>
        <dbReference type="EMBL" id="PLW27236.1"/>
    </source>
</evidence>